<protein>
    <submittedName>
        <fullName evidence="2">XRE family transcriptional regulator</fullName>
    </submittedName>
</protein>
<keyword evidence="3" id="KW-1185">Reference proteome</keyword>
<evidence type="ECO:0000313" key="2">
    <source>
        <dbReference type="EMBL" id="MBW5486557.1"/>
    </source>
</evidence>
<dbReference type="InterPro" id="IPR041413">
    <property type="entry name" value="MLTR_LBD"/>
</dbReference>
<feature type="domain" description="MmyB-like transcription regulator ligand binding" evidence="1">
    <location>
        <begin position="71"/>
        <end position="160"/>
    </location>
</feature>
<sequence>MDSLLTRSPGTYNRLENGQLAHPGTHLLTAVARTLCLDEREWVFLWQVTRKENPPHPLHGASGMSIAGVWQHVIDQLSGVMAYVSDAEFNVTACNDEFRRLFPGGQAPANVMRWLLLDTQARTDIFIDWETRWAPAMMPHLKQGVDLRPGNGGLARLERDVLDDPVAGPLYRGCAAAPAPFYDGSELPLCHPVHGPGWITTCLAEPTTAPGAIVNFSTYTPGASSTQA</sequence>
<proteinExistence type="predicted"/>
<accession>A0ABS6ZFM1</accession>
<dbReference type="Pfam" id="PF17765">
    <property type="entry name" value="MLTR_LBD"/>
    <property type="match status" value="1"/>
</dbReference>
<evidence type="ECO:0000313" key="3">
    <source>
        <dbReference type="Proteomes" id="UP000812013"/>
    </source>
</evidence>
<dbReference type="EMBL" id="WTFF01000423">
    <property type="protein sequence ID" value="MBW5486557.1"/>
    <property type="molecule type" value="Genomic_DNA"/>
</dbReference>
<comment type="caution">
    <text evidence="2">The sequence shown here is derived from an EMBL/GenBank/DDBJ whole genome shotgun (WGS) entry which is preliminary data.</text>
</comment>
<organism evidence="2 3">
    <name type="scientific">Streptomyces bambusae</name>
    <dbReference type="NCBI Taxonomy" id="1550616"/>
    <lineage>
        <taxon>Bacteria</taxon>
        <taxon>Bacillati</taxon>
        <taxon>Actinomycetota</taxon>
        <taxon>Actinomycetes</taxon>
        <taxon>Kitasatosporales</taxon>
        <taxon>Streptomycetaceae</taxon>
        <taxon>Streptomyces</taxon>
    </lineage>
</organism>
<dbReference type="PANTHER" id="PTHR35010">
    <property type="entry name" value="BLL4672 PROTEIN-RELATED"/>
    <property type="match status" value="1"/>
</dbReference>
<dbReference type="Gene3D" id="3.30.450.180">
    <property type="match status" value="1"/>
</dbReference>
<reference evidence="2 3" key="1">
    <citation type="submission" date="2019-12" db="EMBL/GenBank/DDBJ databases">
        <title>Genome sequence of Streptomyces bambusae.</title>
        <authorList>
            <person name="Bansal K."/>
            <person name="Choksket S."/>
            <person name="Korpole S."/>
            <person name="Patil P.B."/>
        </authorList>
    </citation>
    <scope>NUCLEOTIDE SEQUENCE [LARGE SCALE GENOMIC DNA]</scope>
    <source>
        <strain evidence="2 3">SK60</strain>
    </source>
</reference>
<name>A0ABS6ZFM1_9ACTN</name>
<dbReference type="Proteomes" id="UP000812013">
    <property type="component" value="Unassembled WGS sequence"/>
</dbReference>
<gene>
    <name evidence="2" type="ORF">GPJ59_33080</name>
</gene>
<dbReference type="PANTHER" id="PTHR35010:SF2">
    <property type="entry name" value="BLL4672 PROTEIN"/>
    <property type="match status" value="1"/>
</dbReference>
<evidence type="ECO:0000259" key="1">
    <source>
        <dbReference type="Pfam" id="PF17765"/>
    </source>
</evidence>